<feature type="domain" description="PORR" evidence="2">
    <location>
        <begin position="1"/>
        <end position="124"/>
    </location>
</feature>
<dbReference type="Pfam" id="PF11955">
    <property type="entry name" value="PORR"/>
    <property type="match status" value="1"/>
</dbReference>
<dbReference type="PANTHER" id="PTHR31476">
    <property type="entry name" value="PROTEIN WHAT'S THIS FACTOR 1 HOMOLOG, CHLOROPLASTIC"/>
    <property type="match status" value="1"/>
</dbReference>
<evidence type="ECO:0000259" key="2">
    <source>
        <dbReference type="Pfam" id="PF11955"/>
    </source>
</evidence>
<sequence length="199" mass="23143">MMTKSKTLPLQSLYPLKWDLSLPDGFEKVLVPKYPDCFRIIKASNGIGCLKVIQWPKEYAVSELQRSKEGVDLGDAYRQFKRGQTVLAFPINFPKGYGGQKKVRVWMEEFHKLPYITPYEDSLRSKWSFWANRKCTKSNCGSYGDMQLSNEKNNRGDEFEHESNGYSEELKPDKAKMTYVANDEFNSVEKKHSFSQHIF</sequence>
<dbReference type="InParanoid" id="A0A5E4ENC3"/>
<gene>
    <name evidence="3" type="ORF">ALMOND_2B002578</name>
</gene>
<dbReference type="EMBL" id="CABIKO010000023">
    <property type="protein sequence ID" value="VVA17214.1"/>
    <property type="molecule type" value="Genomic_DNA"/>
</dbReference>
<evidence type="ECO:0000313" key="3">
    <source>
        <dbReference type="EMBL" id="VVA17214.1"/>
    </source>
</evidence>
<reference evidence="4" key="1">
    <citation type="journal article" date="2020" name="Plant J.">
        <title>Transposons played a major role in the diversification between the closely related almond and peach genomes: results from the almond genome sequence.</title>
        <authorList>
            <person name="Alioto T."/>
            <person name="Alexiou K.G."/>
            <person name="Bardil A."/>
            <person name="Barteri F."/>
            <person name="Castanera R."/>
            <person name="Cruz F."/>
            <person name="Dhingra A."/>
            <person name="Duval H."/>
            <person name="Fernandez I Marti A."/>
            <person name="Frias L."/>
            <person name="Galan B."/>
            <person name="Garcia J.L."/>
            <person name="Howad W."/>
            <person name="Gomez-Garrido J."/>
            <person name="Gut M."/>
            <person name="Julca I."/>
            <person name="Morata J."/>
            <person name="Puigdomenech P."/>
            <person name="Ribeca P."/>
            <person name="Rubio Cabetas M.J."/>
            <person name="Vlasova A."/>
            <person name="Wirthensohn M."/>
            <person name="Garcia-Mas J."/>
            <person name="Gabaldon T."/>
            <person name="Casacuberta J.M."/>
            <person name="Arus P."/>
        </authorList>
    </citation>
    <scope>NUCLEOTIDE SEQUENCE [LARGE SCALE GENOMIC DNA]</scope>
    <source>
        <strain evidence="4">cv. Texas</strain>
    </source>
</reference>
<protein>
    <submittedName>
        <fullName evidence="3">PREDICTED: ROOT PRIMORDIUM DEFECTIVE</fullName>
    </submittedName>
</protein>
<dbReference type="PANTHER" id="PTHR31476:SF10">
    <property type="entry name" value="OS04G0546100 PROTEIN"/>
    <property type="match status" value="1"/>
</dbReference>
<evidence type="ECO:0000313" key="4">
    <source>
        <dbReference type="Proteomes" id="UP000327085"/>
    </source>
</evidence>
<dbReference type="Gramene" id="VVA17214">
    <property type="protein sequence ID" value="VVA17214"/>
    <property type="gene ID" value="Prudul26B002578"/>
</dbReference>
<dbReference type="Proteomes" id="UP000327085">
    <property type="component" value="Chromosome 5"/>
</dbReference>
<dbReference type="GO" id="GO:0003723">
    <property type="term" value="F:RNA binding"/>
    <property type="evidence" value="ECO:0007669"/>
    <property type="project" value="InterPro"/>
</dbReference>
<dbReference type="AlphaFoldDB" id="A0A5E4ENC3"/>
<feature type="region of interest" description="Disordered" evidence="1">
    <location>
        <begin position="146"/>
        <end position="166"/>
    </location>
</feature>
<accession>A0A5E4ENC3</accession>
<dbReference type="InterPro" id="IPR045040">
    <property type="entry name" value="PORR_fam"/>
</dbReference>
<name>A0A5E4ENC3_PRUDU</name>
<feature type="compositionally biased region" description="Basic and acidic residues" evidence="1">
    <location>
        <begin position="152"/>
        <end position="166"/>
    </location>
</feature>
<dbReference type="InterPro" id="IPR021099">
    <property type="entry name" value="PORR_domain"/>
</dbReference>
<proteinExistence type="predicted"/>
<evidence type="ECO:0000256" key="1">
    <source>
        <dbReference type="SAM" id="MobiDB-lite"/>
    </source>
</evidence>
<organism evidence="3 4">
    <name type="scientific">Prunus dulcis</name>
    <name type="common">Almond</name>
    <name type="synonym">Amygdalus dulcis</name>
    <dbReference type="NCBI Taxonomy" id="3755"/>
    <lineage>
        <taxon>Eukaryota</taxon>
        <taxon>Viridiplantae</taxon>
        <taxon>Streptophyta</taxon>
        <taxon>Embryophyta</taxon>
        <taxon>Tracheophyta</taxon>
        <taxon>Spermatophyta</taxon>
        <taxon>Magnoliopsida</taxon>
        <taxon>eudicotyledons</taxon>
        <taxon>Gunneridae</taxon>
        <taxon>Pentapetalae</taxon>
        <taxon>rosids</taxon>
        <taxon>fabids</taxon>
        <taxon>Rosales</taxon>
        <taxon>Rosaceae</taxon>
        <taxon>Amygdaloideae</taxon>
        <taxon>Amygdaleae</taxon>
        <taxon>Prunus</taxon>
    </lineage>
</organism>